<evidence type="ECO:0000313" key="11">
    <source>
        <dbReference type="Proteomes" id="UP000318571"/>
    </source>
</evidence>
<keyword evidence="2" id="KW-0963">Cytoplasm</keyword>
<feature type="compositionally biased region" description="Polar residues" evidence="8">
    <location>
        <begin position="1162"/>
        <end position="1181"/>
    </location>
</feature>
<dbReference type="STRING" id="6832.A0A553NVB0"/>
<feature type="compositionally biased region" description="Polar residues" evidence="8">
    <location>
        <begin position="632"/>
        <end position="645"/>
    </location>
</feature>
<feature type="region of interest" description="Disordered" evidence="8">
    <location>
        <begin position="1364"/>
        <end position="1426"/>
    </location>
</feature>
<keyword evidence="6" id="KW-0206">Cytoskeleton</keyword>
<sequence length="1454" mass="160883">MSYQGQPDFTSYNNQRHPSQFPSQAQQPYIYQPQQIQPPLFGHPPKEVVETKYLVTRNGPLGTQSQANAAATFFARSHQRHPTKTSSNHSSPLTSRRQRQPGGGSNSRLSGNDSSEERDQFPTNFRGLVQRFPPLVPNTLLRKLEVVDPPQGMGKIRVVLRVTKPSSAAYQYSAQDPGSGRNPHQHFEVDLKRKQVTLYDPAILRGQNGNSDVAIEERKIGVAAPKMFAFDGMFTSDDTQEDLCGAALPDVIHSVLNGNDGCLFCFGHANLGKTRTMLGSDQCAKDMGVIPITIAWVYKAIKERKTKMGSRFSVRVSALEITGQRESVRDLLAPYNNENDESPAVYLRQLPIMGSCMQNQSELRASSAEKAAYYLDAALAGRSLDAQGRESHLIFTLHIYQYSVSGQGGMLGGRSRLHLIDFGGCERTKTPGGGITLSGLGNVILGIFNGQKHLPHRDSKVTQVLRECLGSLTCQATMLAHVSPEPSHYSETLHTIQLASRLHRLRRKRMKAHSSSGSTCSDEHRRLSKLRSHRSGSSGRSSSDLTSGTSTNASSSEMSCDTVVYRGHSDGSGTDSEHPPIFLGSRMASGGSSGGSSAPGSLRGSLDEIPRPLSGASRRKKILTNGVISPRRNLSPQPQIARSPHRSLSSLPVIHEVNTHSGKMPLNGLVPVQGRQHRQIINHAHHHNNHYQQQQQQQQQQIQRLAHPEQWIDVNPNYKTQSQSVFSTRKEVWIDQPSSSSPALSSGLSSHPYPLTRSPAVLSNPPKLYGYMDEHKANMITTWVENQTQAHGTAEDLTTDRGQVLDNNRNVSDNQSQNVFQALTQFKTCDSDEGAEHKHPLRILSEENLTIVSSFAGSKDDLRSNGENDLDEECDPSKLSFFQVPDFNSIKDDMEKQDNFISERFREFAQLEKECHSSNQERSANDERPNHQDHHHRLTFAPAPSSGTKNAPNDVQLHFIPRNVNNNNSSPENEERHVAPMPHDRLRHPSNANLRESVRMSPQKQFEMLAQSLRHPDGSSNPELHVIEKTMISVVANPSRSPGNGRSSSDLEDENLNHPSSSCRPSSSRTETTTDSVNGNSFVPAKTSTLCNEKSMIGNSSVISGVAKSQLECSKVNATTHNNDDVDNRAVKQRDQKTPKTSNPPKKERFGFRFLRIFGSSRKLNNNNNQKGRQDQAQSNQGERRSKSCDRGASNQIRPLVGGNGEPHASNNNGSSNHSNGRFLLRDGGFFRASMRGASSSPSIKLGADEQHQSRRKGGSIINMNGKDGLDNKHKMMRMTTTRGHSSGRVVFDDDGDDDERRPRDKEGANGAPNVMEISVTPSSLSGSTEWEYEGKEEEQELEEERRRGNEEVMLQHLQSVYGKHLLPPNLSKNDRKSSGYDSLGGDESSSLDSNQDPDPSSHNKIPKSAHSVESGDIPYASPNDIYHTPQDVQIVQYDELDILRMEHRSKTFA</sequence>
<feature type="region of interest" description="Disordered" evidence="8">
    <location>
        <begin position="1234"/>
        <end position="1349"/>
    </location>
</feature>
<gene>
    <name evidence="10" type="ORF">TCAL_03781</name>
</gene>
<feature type="compositionally biased region" description="Low complexity" evidence="8">
    <location>
        <begin position="583"/>
        <end position="604"/>
    </location>
</feature>
<feature type="compositionally biased region" description="Low complexity" evidence="8">
    <location>
        <begin position="961"/>
        <end position="971"/>
    </location>
</feature>
<keyword evidence="7" id="KW-0505">Motor protein</keyword>
<feature type="compositionally biased region" description="Basic and acidic residues" evidence="8">
    <location>
        <begin position="973"/>
        <end position="984"/>
    </location>
</feature>
<feature type="compositionally biased region" description="Low complexity" evidence="8">
    <location>
        <begin position="1059"/>
        <end position="1076"/>
    </location>
</feature>
<feature type="compositionally biased region" description="Low complexity" evidence="8">
    <location>
        <begin position="1037"/>
        <end position="1048"/>
    </location>
</feature>
<feature type="region of interest" description="Disordered" evidence="8">
    <location>
        <begin position="506"/>
        <end position="645"/>
    </location>
</feature>
<dbReference type="InterPro" id="IPR027417">
    <property type="entry name" value="P-loop_NTPase"/>
</dbReference>
<evidence type="ECO:0000256" key="7">
    <source>
        <dbReference type="PROSITE-ProRule" id="PRU00283"/>
    </source>
</evidence>
<feature type="compositionally biased region" description="Basic and acidic residues" evidence="8">
    <location>
        <begin position="1299"/>
        <end position="1308"/>
    </location>
</feature>
<feature type="compositionally biased region" description="Acidic residues" evidence="8">
    <location>
        <begin position="1331"/>
        <end position="1343"/>
    </location>
</feature>
<dbReference type="Proteomes" id="UP000318571">
    <property type="component" value="Chromosome 1"/>
</dbReference>
<comment type="caution">
    <text evidence="10">The sequence shown here is derived from an EMBL/GenBank/DDBJ whole genome shotgun (WGS) entry which is preliminary data.</text>
</comment>
<dbReference type="PANTHER" id="PTHR21608">
    <property type="entry name" value="KINESIN-LIKE PROTEIN CG14535"/>
    <property type="match status" value="1"/>
</dbReference>
<feature type="binding site" evidence="7">
    <location>
        <begin position="267"/>
        <end position="274"/>
    </location>
    <ligand>
        <name>ATP</name>
        <dbReference type="ChEBI" id="CHEBI:30616"/>
    </ligand>
</feature>
<dbReference type="InterPro" id="IPR001752">
    <property type="entry name" value="Kinesin_motor_dom"/>
</dbReference>
<dbReference type="PROSITE" id="PS50067">
    <property type="entry name" value="KINESIN_MOTOR_2"/>
    <property type="match status" value="1"/>
</dbReference>
<dbReference type="GO" id="GO:0003777">
    <property type="term" value="F:microtubule motor activity"/>
    <property type="evidence" value="ECO:0007669"/>
    <property type="project" value="InterPro"/>
</dbReference>
<feature type="compositionally biased region" description="Low complexity" evidence="8">
    <location>
        <begin position="26"/>
        <end position="39"/>
    </location>
</feature>
<feature type="region of interest" description="Disordered" evidence="8">
    <location>
        <begin position="1034"/>
        <end position="1085"/>
    </location>
</feature>
<feature type="compositionally biased region" description="Low complexity" evidence="8">
    <location>
        <begin position="535"/>
        <end position="551"/>
    </location>
</feature>
<evidence type="ECO:0000256" key="6">
    <source>
        <dbReference type="ARBA" id="ARBA00023212"/>
    </source>
</evidence>
<evidence type="ECO:0000256" key="3">
    <source>
        <dbReference type="ARBA" id="ARBA00022701"/>
    </source>
</evidence>
<dbReference type="PANTHER" id="PTHR21608:SF7">
    <property type="entry name" value="KINESIN-LIKE PROTEIN CG14535"/>
    <property type="match status" value="1"/>
</dbReference>
<dbReference type="SUPFAM" id="SSF52540">
    <property type="entry name" value="P-loop containing nucleoside triphosphate hydrolases"/>
    <property type="match status" value="1"/>
</dbReference>
<feature type="compositionally biased region" description="Polar residues" evidence="8">
    <location>
        <begin position="1395"/>
        <end position="1404"/>
    </location>
</feature>
<name>A0A553NVB0_TIGCA</name>
<feature type="compositionally biased region" description="Basic and acidic residues" evidence="8">
    <location>
        <begin position="923"/>
        <end position="932"/>
    </location>
</feature>
<protein>
    <recommendedName>
        <fullName evidence="9">Kinesin motor domain-containing protein</fullName>
    </recommendedName>
</protein>
<feature type="region of interest" description="Disordered" evidence="8">
    <location>
        <begin position="912"/>
        <end position="989"/>
    </location>
</feature>
<dbReference type="GO" id="GO:0008017">
    <property type="term" value="F:microtubule binding"/>
    <property type="evidence" value="ECO:0007669"/>
    <property type="project" value="InterPro"/>
</dbReference>
<evidence type="ECO:0000259" key="9">
    <source>
        <dbReference type="PROSITE" id="PS50067"/>
    </source>
</evidence>
<feature type="region of interest" description="Disordered" evidence="8">
    <location>
        <begin position="1119"/>
        <end position="1221"/>
    </location>
</feature>
<evidence type="ECO:0000256" key="5">
    <source>
        <dbReference type="ARBA" id="ARBA00022840"/>
    </source>
</evidence>
<feature type="compositionally biased region" description="Polar residues" evidence="8">
    <location>
        <begin position="1"/>
        <end position="25"/>
    </location>
</feature>
<dbReference type="PRINTS" id="PR00380">
    <property type="entry name" value="KINESINHEAVY"/>
</dbReference>
<feature type="compositionally biased region" description="Basic and acidic residues" evidence="8">
    <location>
        <begin position="1122"/>
        <end position="1138"/>
    </location>
</feature>
<feature type="compositionally biased region" description="Low complexity" evidence="8">
    <location>
        <begin position="1210"/>
        <end position="1221"/>
    </location>
</feature>
<feature type="compositionally biased region" description="Polar residues" evidence="8">
    <location>
        <begin position="84"/>
        <end position="95"/>
    </location>
</feature>
<dbReference type="Pfam" id="PF00225">
    <property type="entry name" value="Kinesin"/>
    <property type="match status" value="1"/>
</dbReference>
<evidence type="ECO:0000256" key="8">
    <source>
        <dbReference type="SAM" id="MobiDB-lite"/>
    </source>
</evidence>
<dbReference type="InterPro" id="IPR036961">
    <property type="entry name" value="Kinesin_motor_dom_sf"/>
</dbReference>
<keyword evidence="5 7" id="KW-0067">ATP-binding</keyword>
<keyword evidence="11" id="KW-1185">Reference proteome</keyword>
<evidence type="ECO:0000313" key="10">
    <source>
        <dbReference type="EMBL" id="TRY69373.1"/>
    </source>
</evidence>
<keyword evidence="3" id="KW-0493">Microtubule</keyword>
<dbReference type="InterPro" id="IPR027640">
    <property type="entry name" value="Kinesin-like_fam"/>
</dbReference>
<feature type="domain" description="Kinesin motor" evidence="9">
    <location>
        <begin position="155"/>
        <end position="505"/>
    </location>
</feature>
<dbReference type="Gene3D" id="3.40.850.10">
    <property type="entry name" value="Kinesin motor domain"/>
    <property type="match status" value="1"/>
</dbReference>
<comment type="subcellular location">
    <subcellularLocation>
        <location evidence="1">Cytoplasm</location>
        <location evidence="1">Cytoskeleton</location>
    </subcellularLocation>
</comment>
<proteinExistence type="inferred from homology"/>
<dbReference type="SMART" id="SM00129">
    <property type="entry name" value="KISc"/>
    <property type="match status" value="1"/>
</dbReference>
<dbReference type="FunFam" id="3.40.850.10:FF:000147">
    <property type="entry name" value="kinesin-like protein CG14535"/>
    <property type="match status" value="1"/>
</dbReference>
<reference evidence="10 11" key="1">
    <citation type="journal article" date="2018" name="Nat. Ecol. Evol.">
        <title>Genomic signatures of mitonuclear coevolution across populations of Tigriopus californicus.</title>
        <authorList>
            <person name="Barreto F.S."/>
            <person name="Watson E.T."/>
            <person name="Lima T.G."/>
            <person name="Willett C.S."/>
            <person name="Edmands S."/>
            <person name="Li W."/>
            <person name="Burton R.S."/>
        </authorList>
    </citation>
    <scope>NUCLEOTIDE SEQUENCE [LARGE SCALE GENOMIC DNA]</scope>
    <source>
        <strain evidence="10 11">San Diego</strain>
    </source>
</reference>
<evidence type="ECO:0000256" key="4">
    <source>
        <dbReference type="ARBA" id="ARBA00022741"/>
    </source>
</evidence>
<keyword evidence="4 7" id="KW-0547">Nucleotide-binding</keyword>
<organism evidence="10 11">
    <name type="scientific">Tigriopus californicus</name>
    <name type="common">Marine copepod</name>
    <dbReference type="NCBI Taxonomy" id="6832"/>
    <lineage>
        <taxon>Eukaryota</taxon>
        <taxon>Metazoa</taxon>
        <taxon>Ecdysozoa</taxon>
        <taxon>Arthropoda</taxon>
        <taxon>Crustacea</taxon>
        <taxon>Multicrustacea</taxon>
        <taxon>Hexanauplia</taxon>
        <taxon>Copepoda</taxon>
        <taxon>Harpacticoida</taxon>
        <taxon>Harpacticidae</taxon>
        <taxon>Tigriopus</taxon>
    </lineage>
</organism>
<dbReference type="GO" id="GO:0005524">
    <property type="term" value="F:ATP binding"/>
    <property type="evidence" value="ECO:0007669"/>
    <property type="project" value="UniProtKB-UniRule"/>
</dbReference>
<evidence type="ECO:0000256" key="2">
    <source>
        <dbReference type="ARBA" id="ARBA00022490"/>
    </source>
</evidence>
<evidence type="ECO:0000256" key="1">
    <source>
        <dbReference type="ARBA" id="ARBA00004245"/>
    </source>
</evidence>
<dbReference type="EMBL" id="VCGU01000010">
    <property type="protein sequence ID" value="TRY69373.1"/>
    <property type="molecule type" value="Genomic_DNA"/>
</dbReference>
<dbReference type="GO" id="GO:0007018">
    <property type="term" value="P:microtubule-based movement"/>
    <property type="evidence" value="ECO:0007669"/>
    <property type="project" value="InterPro"/>
</dbReference>
<feature type="region of interest" description="Disordered" evidence="8">
    <location>
        <begin position="1"/>
        <end position="44"/>
    </location>
</feature>
<comment type="similarity">
    <text evidence="7">Belongs to the TRAFAC class myosin-kinesin ATPase superfamily. Kinesin family.</text>
</comment>
<feature type="region of interest" description="Disordered" evidence="8">
    <location>
        <begin position="77"/>
        <end position="126"/>
    </location>
</feature>
<feature type="compositionally biased region" description="Low complexity" evidence="8">
    <location>
        <begin position="1380"/>
        <end position="1394"/>
    </location>
</feature>
<dbReference type="GO" id="GO:0005874">
    <property type="term" value="C:microtubule"/>
    <property type="evidence" value="ECO:0007669"/>
    <property type="project" value="UniProtKB-KW"/>
</dbReference>
<accession>A0A553NVB0</accession>
<dbReference type="OMA" id="NQERSAN"/>